<organism evidence="9 10">
    <name type="scientific">Aplysia californica</name>
    <name type="common">California sea hare</name>
    <dbReference type="NCBI Taxonomy" id="6500"/>
    <lineage>
        <taxon>Eukaryota</taxon>
        <taxon>Metazoa</taxon>
        <taxon>Spiralia</taxon>
        <taxon>Lophotrochozoa</taxon>
        <taxon>Mollusca</taxon>
        <taxon>Gastropoda</taxon>
        <taxon>Heterobranchia</taxon>
        <taxon>Euthyneura</taxon>
        <taxon>Tectipleura</taxon>
        <taxon>Aplysiida</taxon>
        <taxon>Aplysioidea</taxon>
        <taxon>Aplysiidae</taxon>
        <taxon>Aplysia</taxon>
    </lineage>
</organism>
<keyword evidence="2 6" id="KW-0812">Transmembrane</keyword>
<comment type="subcellular location">
    <subcellularLocation>
        <location evidence="1">Membrane</location>
        <topology evidence="1">Multi-pass membrane protein</topology>
    </subcellularLocation>
</comment>
<dbReference type="GeneID" id="101861718"/>
<evidence type="ECO:0000256" key="4">
    <source>
        <dbReference type="ARBA" id="ARBA00023136"/>
    </source>
</evidence>
<dbReference type="RefSeq" id="XP_005092895.1">
    <property type="nucleotide sequence ID" value="XM_005092838.1"/>
</dbReference>
<dbReference type="InterPro" id="IPR006029">
    <property type="entry name" value="Neurotrans-gated_channel_TM"/>
</dbReference>
<evidence type="ECO:0000256" key="3">
    <source>
        <dbReference type="ARBA" id="ARBA00022989"/>
    </source>
</evidence>
<protein>
    <submittedName>
        <fullName evidence="10">Acetylcholine receptor subunit alpha-type unc-38-like</fullName>
    </submittedName>
</protein>
<feature type="transmembrane region" description="Helical" evidence="6">
    <location>
        <begin position="209"/>
        <end position="233"/>
    </location>
</feature>
<feature type="region of interest" description="Disordered" evidence="5">
    <location>
        <begin position="311"/>
        <end position="330"/>
    </location>
</feature>
<dbReference type="CDD" id="cd18989">
    <property type="entry name" value="LGIC_ECD_cation"/>
    <property type="match status" value="1"/>
</dbReference>
<evidence type="ECO:0000256" key="6">
    <source>
        <dbReference type="SAM" id="Phobius"/>
    </source>
</evidence>
<keyword evidence="9" id="KW-1185">Reference proteome</keyword>
<dbReference type="Proteomes" id="UP000694888">
    <property type="component" value="Unplaced"/>
</dbReference>
<evidence type="ECO:0000313" key="9">
    <source>
        <dbReference type="Proteomes" id="UP000694888"/>
    </source>
</evidence>
<feature type="transmembrane region" description="Helical" evidence="6">
    <location>
        <begin position="270"/>
        <end position="293"/>
    </location>
</feature>
<name>A0ABM0JG37_APLCA</name>
<dbReference type="InterPro" id="IPR006202">
    <property type="entry name" value="Neur_chan_lig-bd"/>
</dbReference>
<evidence type="ECO:0000256" key="1">
    <source>
        <dbReference type="ARBA" id="ARBA00004141"/>
    </source>
</evidence>
<evidence type="ECO:0000259" key="7">
    <source>
        <dbReference type="Pfam" id="PF02931"/>
    </source>
</evidence>
<dbReference type="PANTHER" id="PTHR18945">
    <property type="entry name" value="NEUROTRANSMITTER GATED ION CHANNEL"/>
    <property type="match status" value="1"/>
</dbReference>
<evidence type="ECO:0000256" key="5">
    <source>
        <dbReference type="SAM" id="MobiDB-lite"/>
    </source>
</evidence>
<keyword evidence="3 6" id="KW-1133">Transmembrane helix</keyword>
<feature type="domain" description="Neurotransmitter-gated ion-channel ligand-binding" evidence="7">
    <location>
        <begin position="22"/>
        <end position="148"/>
    </location>
</feature>
<accession>A0ABM0JG37</accession>
<reference evidence="10" key="1">
    <citation type="submission" date="2025-08" db="UniProtKB">
        <authorList>
            <consortium name="RefSeq"/>
        </authorList>
    </citation>
    <scope>IDENTIFICATION</scope>
</reference>
<dbReference type="SUPFAM" id="SSF90112">
    <property type="entry name" value="Neurotransmitter-gated ion-channel transmembrane pore"/>
    <property type="match status" value="1"/>
</dbReference>
<feature type="domain" description="Neurotransmitter-gated ion-channel transmembrane" evidence="8">
    <location>
        <begin position="215"/>
        <end position="442"/>
    </location>
</feature>
<evidence type="ECO:0000256" key="2">
    <source>
        <dbReference type="ARBA" id="ARBA00022692"/>
    </source>
</evidence>
<evidence type="ECO:0000259" key="8">
    <source>
        <dbReference type="Pfam" id="PF02932"/>
    </source>
</evidence>
<dbReference type="InterPro" id="IPR036734">
    <property type="entry name" value="Neur_chan_lig-bd_sf"/>
</dbReference>
<dbReference type="Pfam" id="PF02931">
    <property type="entry name" value="Neur_chan_LBD"/>
    <property type="match status" value="1"/>
</dbReference>
<dbReference type="Gene3D" id="1.20.58.390">
    <property type="entry name" value="Neurotransmitter-gated ion-channel transmembrane domain"/>
    <property type="match status" value="1"/>
</dbReference>
<feature type="transmembrane region" description="Helical" evidence="6">
    <location>
        <begin position="433"/>
        <end position="451"/>
    </location>
</feature>
<proteinExistence type="predicted"/>
<gene>
    <name evidence="10" type="primary">LOC101861718</name>
</gene>
<dbReference type="InterPro" id="IPR036719">
    <property type="entry name" value="Neuro-gated_channel_TM_sf"/>
</dbReference>
<dbReference type="InterPro" id="IPR018000">
    <property type="entry name" value="Neurotransmitter_ion_chnl_CS"/>
</dbReference>
<dbReference type="Gene3D" id="2.70.170.10">
    <property type="entry name" value="Neurotransmitter-gated ion-channel ligand-binding domain"/>
    <property type="match status" value="1"/>
</dbReference>
<dbReference type="SUPFAM" id="SSF63712">
    <property type="entry name" value="Nicotinic receptor ligand binding domain-like"/>
    <property type="match status" value="1"/>
</dbReference>
<feature type="transmembrane region" description="Helical" evidence="6">
    <location>
        <begin position="240"/>
        <end position="258"/>
    </location>
</feature>
<dbReference type="PROSITE" id="PS00236">
    <property type="entry name" value="NEUROTR_ION_CHANNEL"/>
    <property type="match status" value="1"/>
</dbReference>
<dbReference type="Pfam" id="PF02932">
    <property type="entry name" value="Neur_chan_memb"/>
    <property type="match status" value="1"/>
</dbReference>
<dbReference type="CDD" id="cd19051">
    <property type="entry name" value="LGIC_TM_cation"/>
    <property type="match status" value="1"/>
</dbReference>
<dbReference type="InterPro" id="IPR006201">
    <property type="entry name" value="Neur_channel"/>
</dbReference>
<sequence>MTMEEAYIQLRQHLLSKQSIIHRVPPFAYGPREISLSFTPFQVLNVDEIQQSVDLSSMIIMSWRLNNSLWQPADYNGLDRLFMNSDLMWTPTVVTPKATANPKIEIPSFVEVYYNGTVVVDIPGKLSTLCYLDLANYPFDAHTCAVAFVEPSDFDVMPANYSILVASGLSEYFSTSAEWMLEGNSCKLTQRQGFGNHTECCFTIKRRSIFYTVTIVVPLIFMSYMTLIVFWVPAESGEKISYVVSIFVSMTVFINFVVDVIPRSTDQLPRLVYLVTLVTANAGLVAAATAHVLNRYHQQAKCQEKDCLGETGEEECANPNPRRGQKRNCVHPGNGSSFKAGCKKHALQEPKANSMCYLEPSRENTRACLEDLVLNSDTQEMTKQSGEANGMIFSTQQDRGGKLEPGNPSVDKTQRGGLNFWFRTYDDKRLDRIYFTAFIIVSSILYSLVLFL</sequence>
<dbReference type="InterPro" id="IPR038050">
    <property type="entry name" value="Neuro_actylchol_rec"/>
</dbReference>
<keyword evidence="4 6" id="KW-0472">Membrane</keyword>
<evidence type="ECO:0000313" key="10">
    <source>
        <dbReference type="RefSeq" id="XP_005092895.1"/>
    </source>
</evidence>